<evidence type="ECO:0000313" key="2">
    <source>
        <dbReference type="EMBL" id="GAT65597.1"/>
    </source>
</evidence>
<accession>A0A161LJ40</accession>
<sequence>MPPESFSASSGPSRVPCGPPSGRPDAPGLSWIVRPAPGVV</sequence>
<evidence type="ECO:0000313" key="3">
    <source>
        <dbReference type="Proteomes" id="UP000077701"/>
    </source>
</evidence>
<proteinExistence type="predicted"/>
<evidence type="ECO:0000256" key="1">
    <source>
        <dbReference type="SAM" id="MobiDB-lite"/>
    </source>
</evidence>
<feature type="compositionally biased region" description="Polar residues" evidence="1">
    <location>
        <begin position="1"/>
        <end position="12"/>
    </location>
</feature>
<dbReference type="AlphaFoldDB" id="A0A161LJ40"/>
<reference evidence="3" key="2">
    <citation type="submission" date="2016-04" db="EMBL/GenBank/DDBJ databases">
        <title>Planomonospora sphaerica JCM9374 whole genome shotgun sequence.</title>
        <authorList>
            <person name="Suzuki T."/>
            <person name="Dohra H."/>
            <person name="Kodani S."/>
        </authorList>
    </citation>
    <scope>NUCLEOTIDE SEQUENCE [LARGE SCALE GENOMIC DNA]</scope>
    <source>
        <strain evidence="3">JCM 9374</strain>
    </source>
</reference>
<reference evidence="2 3" key="1">
    <citation type="journal article" date="2016" name="Genome Announc.">
        <title>Draft Genome Sequence of Planomonospora sphaerica JCM9374, a Rare Actinomycete.</title>
        <authorList>
            <person name="Dohra H."/>
            <person name="Suzuki T."/>
            <person name="Inoue Y."/>
            <person name="Kodani S."/>
        </authorList>
    </citation>
    <scope>NUCLEOTIDE SEQUENCE [LARGE SCALE GENOMIC DNA]</scope>
    <source>
        <strain evidence="2 3">JCM 9374</strain>
    </source>
</reference>
<organism evidence="2 3">
    <name type="scientific">Planomonospora sphaerica</name>
    <dbReference type="NCBI Taxonomy" id="161355"/>
    <lineage>
        <taxon>Bacteria</taxon>
        <taxon>Bacillati</taxon>
        <taxon>Actinomycetota</taxon>
        <taxon>Actinomycetes</taxon>
        <taxon>Streptosporangiales</taxon>
        <taxon>Streptosporangiaceae</taxon>
        <taxon>Planomonospora</taxon>
    </lineage>
</organism>
<name>A0A161LJ40_9ACTN</name>
<dbReference type="EMBL" id="BDCX01000002">
    <property type="protein sequence ID" value="GAT65597.1"/>
    <property type="molecule type" value="Genomic_DNA"/>
</dbReference>
<keyword evidence="3" id="KW-1185">Reference proteome</keyword>
<protein>
    <submittedName>
        <fullName evidence="2">Uncharacterized protein</fullName>
    </submittedName>
</protein>
<comment type="caution">
    <text evidence="2">The sequence shown here is derived from an EMBL/GenBank/DDBJ whole genome shotgun (WGS) entry which is preliminary data.</text>
</comment>
<dbReference type="Proteomes" id="UP000077701">
    <property type="component" value="Unassembled WGS sequence"/>
</dbReference>
<gene>
    <name evidence="2" type="ORF">PS9374_01230</name>
</gene>
<feature type="region of interest" description="Disordered" evidence="1">
    <location>
        <begin position="1"/>
        <end position="40"/>
    </location>
</feature>